<dbReference type="PANTHER" id="PTHR37542:SF3">
    <property type="entry name" value="PRION-INHIBITION AND PROPAGATION HELO DOMAIN-CONTAINING PROTEIN"/>
    <property type="match status" value="1"/>
</dbReference>
<reference evidence="1" key="1">
    <citation type="journal article" date="2020" name="Phytopathology">
        <title>Genome Sequence Resources of Colletotrichum truncatum, C. plurivorum, C. musicola, and C. sojae: Four Species Pathogenic to Soybean (Glycine max).</title>
        <authorList>
            <person name="Rogerio F."/>
            <person name="Boufleur T.R."/>
            <person name="Ciampi-Guillardi M."/>
            <person name="Sukno S.A."/>
            <person name="Thon M.R."/>
            <person name="Massola Junior N.S."/>
            <person name="Baroncelli R."/>
        </authorList>
    </citation>
    <scope>NUCLEOTIDE SEQUENCE</scope>
    <source>
        <strain evidence="1">LFN0074</strain>
    </source>
</reference>
<evidence type="ECO:0000313" key="1">
    <source>
        <dbReference type="EMBL" id="KAF6830916.1"/>
    </source>
</evidence>
<dbReference type="OrthoDB" id="1911848at2759"/>
<keyword evidence="2" id="KW-1185">Reference proteome</keyword>
<proteinExistence type="predicted"/>
<feature type="non-terminal residue" evidence="1">
    <location>
        <position position="1"/>
    </location>
</feature>
<comment type="caution">
    <text evidence="1">The sequence shown here is derived from an EMBL/GenBank/DDBJ whole genome shotgun (WGS) entry which is preliminary data.</text>
</comment>
<accession>A0A8H6KH03</accession>
<dbReference type="EMBL" id="WIGM01000274">
    <property type="protein sequence ID" value="KAF6830916.1"/>
    <property type="molecule type" value="Genomic_DNA"/>
</dbReference>
<gene>
    <name evidence="1" type="ORF">CMUS01_07545</name>
</gene>
<dbReference type="AlphaFoldDB" id="A0A8H6KH03"/>
<dbReference type="PANTHER" id="PTHR37542">
    <property type="entry name" value="HELO DOMAIN-CONTAINING PROTEIN-RELATED"/>
    <property type="match status" value="1"/>
</dbReference>
<name>A0A8H6KH03_9PEZI</name>
<sequence length="251" mass="27961">MPCPLNERRIGTFTVLEGPIASFPIGESLAEDLPTLRWEVGQLLQNSTISATQATKGNLNLFFQNRSYQLPRTQLFASQQQQTPPKWPGKSPPSIAYLSSSDIQAARKEFLCRIYKPHVHALAAGTLTRHAWLACNVPQPTTSPVLKGTIKSGACFASEGIDTFTWGPLAIYLHPEFSHRKLRHRRYRRSDDVYSLGVLLSEVALWEPAGIFVQDTDVFEASKRMLEVMKAELASEVGETYRDAVLACLEG</sequence>
<organism evidence="1 2">
    <name type="scientific">Colletotrichum musicola</name>
    <dbReference type="NCBI Taxonomy" id="2175873"/>
    <lineage>
        <taxon>Eukaryota</taxon>
        <taxon>Fungi</taxon>
        <taxon>Dikarya</taxon>
        <taxon>Ascomycota</taxon>
        <taxon>Pezizomycotina</taxon>
        <taxon>Sordariomycetes</taxon>
        <taxon>Hypocreomycetidae</taxon>
        <taxon>Glomerellales</taxon>
        <taxon>Glomerellaceae</taxon>
        <taxon>Colletotrichum</taxon>
        <taxon>Colletotrichum orchidearum species complex</taxon>
    </lineage>
</organism>
<dbReference type="Proteomes" id="UP000639643">
    <property type="component" value="Unassembled WGS sequence"/>
</dbReference>
<evidence type="ECO:0000313" key="2">
    <source>
        <dbReference type="Proteomes" id="UP000639643"/>
    </source>
</evidence>
<evidence type="ECO:0008006" key="3">
    <source>
        <dbReference type="Google" id="ProtNLM"/>
    </source>
</evidence>
<protein>
    <recommendedName>
        <fullName evidence="3">Protein kinase domain-containing protein</fullName>
    </recommendedName>
</protein>